<dbReference type="Gene3D" id="3.30.200.20">
    <property type="entry name" value="Phosphorylase Kinase, domain 1"/>
    <property type="match status" value="1"/>
</dbReference>
<dbReference type="EMBL" id="JABBXH010000002">
    <property type="protein sequence ID" value="NMP31616.1"/>
    <property type="molecule type" value="Genomic_DNA"/>
</dbReference>
<dbReference type="GO" id="GO:0016740">
    <property type="term" value="F:transferase activity"/>
    <property type="evidence" value="ECO:0007669"/>
    <property type="project" value="UniProtKB-KW"/>
</dbReference>
<dbReference type="PANTHER" id="PTHR47829">
    <property type="entry name" value="HYDROLASE, PUTATIVE (AFU_ORTHOLOGUE AFUA_1G12880)-RELATED"/>
    <property type="match status" value="1"/>
</dbReference>
<evidence type="ECO:0000313" key="2">
    <source>
        <dbReference type="EMBL" id="NMP31616.1"/>
    </source>
</evidence>
<name>A0A7Y0LBY4_9GAMM</name>
<dbReference type="RefSeq" id="WP_169074973.1">
    <property type="nucleotide sequence ID" value="NZ_JABBXH010000002.1"/>
</dbReference>
<reference evidence="2 3" key="1">
    <citation type="submission" date="2020-04" db="EMBL/GenBank/DDBJ databases">
        <title>Thalassotalea sp. M1531, isolated from the surface of marine red alga.</title>
        <authorList>
            <person name="Pang L."/>
            <person name="Lu D.-C."/>
        </authorList>
    </citation>
    <scope>NUCLEOTIDE SEQUENCE [LARGE SCALE GENOMIC DNA]</scope>
    <source>
        <strain evidence="2 3">M1531</strain>
    </source>
</reference>
<dbReference type="PANTHER" id="PTHR47829:SF3">
    <property type="entry name" value="AMINOGLYCOSIDE PHOSPHOTRANSFERASE DOMAIN-CONTAINING PROTEIN"/>
    <property type="match status" value="1"/>
</dbReference>
<sequence length="343" mass="39196">MTNADIIEKSDILREYLVNYIPDFSSSISLEKFDGGQSNPTYKVTCGEKSFVLRKQPPGKLLKSAHAVDREFKVLEALYHSNVPVAKPYHLCTDTNIIGEMFYLMEYCDGDIYWDAALKTISSNDQRTAMYDNMNQALANIHRVDVNKVGLSDYGKPGNYFQRQLNRWIEQYKASELKPIPEMDTLYQWLEKNQPNDDGQIALVHGDYRLDNLIFKKGTSEIQAVLDWELSTLGHPYSDLAYQCMQLRLPEGMGKIDGLGNKNRHQFGIPTEREYVSQYCQRMNIERIDNWSFYLAFSFFRLAAICQGVAKRATQGNASNKNAAQVGSFVKPLAQMAHHAINE</sequence>
<dbReference type="AlphaFoldDB" id="A0A7Y0LBY4"/>
<dbReference type="InterPro" id="IPR002575">
    <property type="entry name" value="Aminoglycoside_PTrfase"/>
</dbReference>
<keyword evidence="2" id="KW-0808">Transferase</keyword>
<dbReference type="InterPro" id="IPR011009">
    <property type="entry name" value="Kinase-like_dom_sf"/>
</dbReference>
<evidence type="ECO:0000313" key="3">
    <source>
        <dbReference type="Proteomes" id="UP000568664"/>
    </source>
</evidence>
<comment type="caution">
    <text evidence="2">The sequence shown here is derived from an EMBL/GenBank/DDBJ whole genome shotgun (WGS) entry which is preliminary data.</text>
</comment>
<accession>A0A7Y0LBY4</accession>
<organism evidence="2 3">
    <name type="scientific">Thalassotalea algicola</name>
    <dbReference type="NCBI Taxonomy" id="2716224"/>
    <lineage>
        <taxon>Bacteria</taxon>
        <taxon>Pseudomonadati</taxon>
        <taxon>Pseudomonadota</taxon>
        <taxon>Gammaproteobacteria</taxon>
        <taxon>Alteromonadales</taxon>
        <taxon>Colwelliaceae</taxon>
        <taxon>Thalassotalea</taxon>
    </lineage>
</organism>
<gene>
    <name evidence="2" type="ORF">HII17_08585</name>
</gene>
<dbReference type="Pfam" id="PF01636">
    <property type="entry name" value="APH"/>
    <property type="match status" value="1"/>
</dbReference>
<dbReference type="Gene3D" id="3.90.1200.10">
    <property type="match status" value="1"/>
</dbReference>
<dbReference type="InterPro" id="IPR052898">
    <property type="entry name" value="ACAD10-like"/>
</dbReference>
<proteinExistence type="predicted"/>
<protein>
    <submittedName>
        <fullName evidence="2">Phosphotransferase family protein</fullName>
    </submittedName>
</protein>
<evidence type="ECO:0000259" key="1">
    <source>
        <dbReference type="Pfam" id="PF01636"/>
    </source>
</evidence>
<keyword evidence="3" id="KW-1185">Reference proteome</keyword>
<dbReference type="SUPFAM" id="SSF56112">
    <property type="entry name" value="Protein kinase-like (PK-like)"/>
    <property type="match status" value="1"/>
</dbReference>
<feature type="domain" description="Aminoglycoside phosphotransferase" evidence="1">
    <location>
        <begin position="30"/>
        <end position="261"/>
    </location>
</feature>
<dbReference type="Proteomes" id="UP000568664">
    <property type="component" value="Unassembled WGS sequence"/>
</dbReference>
<dbReference type="InterPro" id="IPR041726">
    <property type="entry name" value="ACAD10_11_N"/>
</dbReference>
<dbReference type="CDD" id="cd05154">
    <property type="entry name" value="ACAD10_11_N-like"/>
    <property type="match status" value="1"/>
</dbReference>